<protein>
    <recommendedName>
        <fullName evidence="2">carbonic anhydrase</fullName>
        <ecNumber evidence="2">4.2.1.1</ecNumber>
    </recommendedName>
</protein>
<name>A0A976RQZ4_9LACO</name>
<dbReference type="GO" id="GO:0008270">
    <property type="term" value="F:zinc ion binding"/>
    <property type="evidence" value="ECO:0007669"/>
    <property type="project" value="InterPro"/>
</dbReference>
<organism evidence="8 9">
    <name type="scientific">Nicoliella spurrieriana</name>
    <dbReference type="NCBI Taxonomy" id="2925830"/>
    <lineage>
        <taxon>Bacteria</taxon>
        <taxon>Bacillati</taxon>
        <taxon>Bacillota</taxon>
        <taxon>Bacilli</taxon>
        <taxon>Lactobacillales</taxon>
        <taxon>Lactobacillaceae</taxon>
        <taxon>Nicoliella</taxon>
    </lineage>
</organism>
<dbReference type="CDD" id="cd03124">
    <property type="entry name" value="alpha_CA_prokaryotic_like"/>
    <property type="match status" value="1"/>
</dbReference>
<dbReference type="PANTHER" id="PTHR18952:SF265">
    <property type="entry name" value="CARBONIC ANHYDRASE"/>
    <property type="match status" value="1"/>
</dbReference>
<reference evidence="8" key="1">
    <citation type="journal article" date="2022" name="Int. J. Syst. Evol. Microbiol.">
        <title>Apilactobacillus apisilvae sp. nov., Nicolia spurrieriana gen. nov. sp. nov., Bombilactobacillus folatiphilus sp. nov. and Bombilactobacillus thymidiniphilus sp. nov., four new lactic acid bacterial isolates from stingless bees Tetragonula carbonaria and Austroplebeia australis.</title>
        <authorList>
            <person name="Oliphant S.A."/>
            <person name="Watson-Haigh N.S."/>
            <person name="Sumby K.M."/>
            <person name="Gardner J."/>
            <person name="Groom S."/>
            <person name="Jiranek V."/>
        </authorList>
    </citation>
    <scope>NUCLEOTIDE SEQUENCE</scope>
    <source>
        <strain evidence="8">SGEP1_A5</strain>
    </source>
</reference>
<dbReference type="EMBL" id="CP093360">
    <property type="protein sequence ID" value="UQS86197.1"/>
    <property type="molecule type" value="Genomic_DNA"/>
</dbReference>
<evidence type="ECO:0000313" key="9">
    <source>
        <dbReference type="Proteomes" id="UP000831181"/>
    </source>
</evidence>
<dbReference type="EC" id="4.2.1.1" evidence="2"/>
<proteinExistence type="inferred from homology"/>
<gene>
    <name evidence="8" type="ORF">MOO44_00725</name>
</gene>
<dbReference type="RefSeq" id="WP_260116006.1">
    <property type="nucleotide sequence ID" value="NZ_CP093360.1"/>
</dbReference>
<sequence>MLNYHQQSEWTGDLGKLQSPINIVPNQFSNDPQRFNYDVQTDYILNQVIDDGTTIRLTGSGQANIFQRTFQFQQVHFHIPAEHLIAGARFPFEIHLVHQNAIGQKLVTALMATIGDANSQFEQILNSFAPKSINHVAIKITDWINFSAKHGFHYLGSLTTPPLTEGVEWLVLNNAPITISDEQLQRYRKLFKENARHLQPLNDRKGYSF</sequence>
<dbReference type="SUPFAM" id="SSF51069">
    <property type="entry name" value="Carbonic anhydrase"/>
    <property type="match status" value="1"/>
</dbReference>
<dbReference type="InterPro" id="IPR036398">
    <property type="entry name" value="CA_dom_sf"/>
</dbReference>
<dbReference type="InterPro" id="IPR023561">
    <property type="entry name" value="Carbonic_anhydrase_a-class"/>
</dbReference>
<evidence type="ECO:0000256" key="6">
    <source>
        <dbReference type="ARBA" id="ARBA00048348"/>
    </source>
</evidence>
<dbReference type="SMART" id="SM01057">
    <property type="entry name" value="Carb_anhydrase"/>
    <property type="match status" value="1"/>
</dbReference>
<keyword evidence="8" id="KW-0614">Plasmid</keyword>
<dbReference type="AlphaFoldDB" id="A0A976RQZ4"/>
<evidence type="ECO:0000259" key="7">
    <source>
        <dbReference type="PROSITE" id="PS51144"/>
    </source>
</evidence>
<accession>A0A976RQZ4</accession>
<evidence type="ECO:0000256" key="2">
    <source>
        <dbReference type="ARBA" id="ARBA00012925"/>
    </source>
</evidence>
<keyword evidence="4" id="KW-0862">Zinc</keyword>
<evidence type="ECO:0000256" key="5">
    <source>
        <dbReference type="ARBA" id="ARBA00023239"/>
    </source>
</evidence>
<dbReference type="Pfam" id="PF00194">
    <property type="entry name" value="Carb_anhydrase"/>
    <property type="match status" value="1"/>
</dbReference>
<keyword evidence="5" id="KW-0456">Lyase</keyword>
<dbReference type="Proteomes" id="UP000831181">
    <property type="component" value="Plasmid p1unnamed"/>
</dbReference>
<evidence type="ECO:0000256" key="1">
    <source>
        <dbReference type="ARBA" id="ARBA00010718"/>
    </source>
</evidence>
<dbReference type="KEGG" id="lbe:MOO44_00725"/>
<feature type="domain" description="Alpha-carbonic anhydrase" evidence="7">
    <location>
        <begin position="1"/>
        <end position="209"/>
    </location>
</feature>
<evidence type="ECO:0000256" key="4">
    <source>
        <dbReference type="ARBA" id="ARBA00022833"/>
    </source>
</evidence>
<dbReference type="PROSITE" id="PS51144">
    <property type="entry name" value="ALPHA_CA_2"/>
    <property type="match status" value="1"/>
</dbReference>
<dbReference type="InterPro" id="IPR001148">
    <property type="entry name" value="CA_dom"/>
</dbReference>
<evidence type="ECO:0000313" key="8">
    <source>
        <dbReference type="EMBL" id="UQS86197.1"/>
    </source>
</evidence>
<dbReference type="Gene3D" id="3.10.200.10">
    <property type="entry name" value="Alpha carbonic anhydrase"/>
    <property type="match status" value="1"/>
</dbReference>
<dbReference type="GO" id="GO:0004089">
    <property type="term" value="F:carbonate dehydratase activity"/>
    <property type="evidence" value="ECO:0007669"/>
    <property type="project" value="UniProtKB-EC"/>
</dbReference>
<comment type="catalytic activity">
    <reaction evidence="6">
        <text>hydrogencarbonate + H(+) = CO2 + H2O</text>
        <dbReference type="Rhea" id="RHEA:10748"/>
        <dbReference type="ChEBI" id="CHEBI:15377"/>
        <dbReference type="ChEBI" id="CHEBI:15378"/>
        <dbReference type="ChEBI" id="CHEBI:16526"/>
        <dbReference type="ChEBI" id="CHEBI:17544"/>
        <dbReference type="EC" id="4.2.1.1"/>
    </reaction>
</comment>
<keyword evidence="3" id="KW-0479">Metal-binding</keyword>
<geneLocation type="plasmid" evidence="8 9">
    <name>p1unnamed</name>
</geneLocation>
<evidence type="ECO:0000256" key="3">
    <source>
        <dbReference type="ARBA" id="ARBA00022723"/>
    </source>
</evidence>
<comment type="similarity">
    <text evidence="1">Belongs to the alpha-carbonic anhydrase family.</text>
</comment>
<keyword evidence="9" id="KW-1185">Reference proteome</keyword>
<dbReference type="PANTHER" id="PTHR18952">
    <property type="entry name" value="CARBONIC ANHYDRASE"/>
    <property type="match status" value="1"/>
</dbReference>
<dbReference type="InterPro" id="IPR041891">
    <property type="entry name" value="Alpha_CA_prokaryot-like"/>
</dbReference>